<feature type="transmembrane region" description="Helical" evidence="8">
    <location>
        <begin position="82"/>
        <end position="100"/>
    </location>
</feature>
<keyword evidence="4 8" id="KW-0812">Transmembrane</keyword>
<comment type="similarity">
    <text evidence="2">Belongs to the ammonia transporter channel (TC 1.A.11.2) family.</text>
</comment>
<evidence type="ECO:0000256" key="7">
    <source>
        <dbReference type="ARBA" id="ARBA00023177"/>
    </source>
</evidence>
<feature type="transmembrane region" description="Helical" evidence="8">
    <location>
        <begin position="49"/>
        <end position="70"/>
    </location>
</feature>
<sequence>MSVVQGDAVTMADLLALNYTILIPYNASIPTGGDSLADNLNLYYTSGDLAWIMTSSALVLLMIPGVGFFYSGLARRKSALSLIWLSLMSAAVVSFQWFFWGFSLAFSHNAGKFLGNLDNIGFRDVLARPSVGSSKIPDLLFAIYQCMFAAIT</sequence>
<dbReference type="PANTHER" id="PTHR43029:SF10">
    <property type="entry name" value="AMMONIUM TRANSPORTER MEP2"/>
    <property type="match status" value="1"/>
</dbReference>
<evidence type="ECO:0000256" key="2">
    <source>
        <dbReference type="ARBA" id="ARBA00005887"/>
    </source>
</evidence>
<proteinExistence type="inferred from homology"/>
<reference evidence="10" key="1">
    <citation type="journal article" date="2013" name="BMC Genomics">
        <title>High-throughput genome sequencing of lichenizing fungi to assess gene loss in the ammonium transporter/ammonia permease gene family.</title>
        <authorList>
            <person name="McDonald T.R."/>
            <person name="Mueller O."/>
            <person name="Dietrich F.S."/>
            <person name="Lutzoni F."/>
        </authorList>
    </citation>
    <scope>NUCLEOTIDE SEQUENCE</scope>
</reference>
<evidence type="ECO:0000256" key="1">
    <source>
        <dbReference type="ARBA" id="ARBA00004141"/>
    </source>
</evidence>
<accession>R4TS83</accession>
<keyword evidence="7" id="KW-0924">Ammonia transport</keyword>
<dbReference type="InterPro" id="IPR029020">
    <property type="entry name" value="Ammonium/urea_transptr"/>
</dbReference>
<evidence type="ECO:0000259" key="9">
    <source>
        <dbReference type="Pfam" id="PF00909"/>
    </source>
</evidence>
<evidence type="ECO:0000256" key="3">
    <source>
        <dbReference type="ARBA" id="ARBA00022448"/>
    </source>
</evidence>
<keyword evidence="3" id="KW-0813">Transport</keyword>
<dbReference type="EMBL" id="KC810863">
    <property type="protein sequence ID" value="AGM18788.1"/>
    <property type="molecule type" value="Genomic_DNA"/>
</dbReference>
<name>R4TS83_9LECA</name>
<evidence type="ECO:0000256" key="6">
    <source>
        <dbReference type="ARBA" id="ARBA00023136"/>
    </source>
</evidence>
<keyword evidence="6 8" id="KW-0472">Membrane</keyword>
<dbReference type="GO" id="GO:0005886">
    <property type="term" value="C:plasma membrane"/>
    <property type="evidence" value="ECO:0007669"/>
    <property type="project" value="TreeGrafter"/>
</dbReference>
<dbReference type="Gene3D" id="1.10.3430.10">
    <property type="entry name" value="Ammonium transporter AmtB like domains"/>
    <property type="match status" value="1"/>
</dbReference>
<dbReference type="GO" id="GO:0008519">
    <property type="term" value="F:ammonium channel activity"/>
    <property type="evidence" value="ECO:0007669"/>
    <property type="project" value="InterPro"/>
</dbReference>
<evidence type="ECO:0000256" key="5">
    <source>
        <dbReference type="ARBA" id="ARBA00022989"/>
    </source>
</evidence>
<comment type="subcellular location">
    <subcellularLocation>
        <location evidence="1">Membrane</location>
        <topology evidence="1">Multi-pass membrane protein</topology>
    </subcellularLocation>
</comment>
<dbReference type="SUPFAM" id="SSF111352">
    <property type="entry name" value="Ammonium transporter"/>
    <property type="match status" value="1"/>
</dbReference>
<evidence type="ECO:0000313" key="10">
    <source>
        <dbReference type="EMBL" id="AGM18788.1"/>
    </source>
</evidence>
<evidence type="ECO:0000256" key="4">
    <source>
        <dbReference type="ARBA" id="ARBA00022692"/>
    </source>
</evidence>
<dbReference type="InterPro" id="IPR001905">
    <property type="entry name" value="Ammonium_transpt"/>
</dbReference>
<dbReference type="AlphaFoldDB" id="R4TS83"/>
<evidence type="ECO:0000256" key="8">
    <source>
        <dbReference type="SAM" id="Phobius"/>
    </source>
</evidence>
<protein>
    <submittedName>
        <fullName evidence="10">High-affinity ammonium transporter</fullName>
    </submittedName>
</protein>
<organism evidence="10">
    <name type="scientific">Peltigera membranacea</name>
    <dbReference type="NCBI Taxonomy" id="161997"/>
    <lineage>
        <taxon>Eukaryota</taxon>
        <taxon>Fungi</taxon>
        <taxon>Dikarya</taxon>
        <taxon>Ascomycota</taxon>
        <taxon>Pezizomycotina</taxon>
        <taxon>Lecanoromycetes</taxon>
        <taxon>OSLEUM clade</taxon>
        <taxon>Lecanoromycetidae</taxon>
        <taxon>Peltigerales</taxon>
        <taxon>Peltigerineae</taxon>
        <taxon>Peltigeraceae</taxon>
        <taxon>Peltigera</taxon>
    </lineage>
</organism>
<feature type="domain" description="Ammonium transporter AmtB-like" evidence="9">
    <location>
        <begin position="50"/>
        <end position="152"/>
    </location>
</feature>
<dbReference type="InterPro" id="IPR024041">
    <property type="entry name" value="NH4_transpt_AmtB-like_dom"/>
</dbReference>
<keyword evidence="5 8" id="KW-1133">Transmembrane helix</keyword>
<dbReference type="Pfam" id="PF00909">
    <property type="entry name" value="Ammonium_transp"/>
    <property type="match status" value="1"/>
</dbReference>
<dbReference type="PANTHER" id="PTHR43029">
    <property type="entry name" value="AMMONIUM TRANSPORTER MEP2"/>
    <property type="match status" value="1"/>
</dbReference>